<dbReference type="InterPro" id="IPR008984">
    <property type="entry name" value="SMAD_FHA_dom_sf"/>
</dbReference>
<evidence type="ECO:0000256" key="4">
    <source>
        <dbReference type="ARBA" id="ARBA00022692"/>
    </source>
</evidence>
<dbReference type="InterPro" id="IPR027417">
    <property type="entry name" value="P-loop_NTPase"/>
</dbReference>
<dbReference type="Pfam" id="PF00005">
    <property type="entry name" value="ABC_tran"/>
    <property type="match status" value="1"/>
</dbReference>
<dbReference type="Gene3D" id="2.60.200.20">
    <property type="match status" value="2"/>
</dbReference>
<evidence type="ECO:0000256" key="6">
    <source>
        <dbReference type="ARBA" id="ARBA00022840"/>
    </source>
</evidence>
<dbReference type="AlphaFoldDB" id="A0A7X6K730"/>
<evidence type="ECO:0000313" key="12">
    <source>
        <dbReference type="EMBL" id="NKX56347.1"/>
    </source>
</evidence>
<dbReference type="GO" id="GO:0016020">
    <property type="term" value="C:membrane"/>
    <property type="evidence" value="ECO:0007669"/>
    <property type="project" value="UniProtKB-SubCell"/>
</dbReference>
<evidence type="ECO:0000256" key="5">
    <source>
        <dbReference type="ARBA" id="ARBA00022741"/>
    </source>
</evidence>
<dbReference type="InterPro" id="IPR000253">
    <property type="entry name" value="FHA_dom"/>
</dbReference>
<evidence type="ECO:0000256" key="2">
    <source>
        <dbReference type="ARBA" id="ARBA00022448"/>
    </source>
</evidence>
<keyword evidence="6 12" id="KW-0067">ATP-binding</keyword>
<dbReference type="Pfam" id="PF00498">
    <property type="entry name" value="FHA"/>
    <property type="match status" value="2"/>
</dbReference>
<feature type="transmembrane region" description="Helical" evidence="9">
    <location>
        <begin position="594"/>
        <end position="620"/>
    </location>
</feature>
<dbReference type="Pfam" id="PF01061">
    <property type="entry name" value="ABC2_membrane"/>
    <property type="match status" value="1"/>
</dbReference>
<dbReference type="InterPro" id="IPR003593">
    <property type="entry name" value="AAA+_ATPase"/>
</dbReference>
<feature type="domain" description="FHA" evidence="10">
    <location>
        <begin position="1"/>
        <end position="48"/>
    </location>
</feature>
<comment type="subcellular location">
    <subcellularLocation>
        <location evidence="1">Membrane</location>
        <topology evidence="1">Multi-pass membrane protein</topology>
    </subcellularLocation>
</comment>
<dbReference type="PROSITE" id="PS50893">
    <property type="entry name" value="ABC_TRANSPORTER_2"/>
    <property type="match status" value="1"/>
</dbReference>
<name>A0A7X6K730_9MICC</name>
<protein>
    <submittedName>
        <fullName evidence="12">ATP-binding cassette domain-containing protein</fullName>
    </submittedName>
</protein>
<dbReference type="SMART" id="SM00382">
    <property type="entry name" value="AAA"/>
    <property type="match status" value="1"/>
</dbReference>
<dbReference type="SUPFAM" id="SSF52540">
    <property type="entry name" value="P-loop containing nucleoside triphosphate hydrolases"/>
    <property type="match status" value="1"/>
</dbReference>
<evidence type="ECO:0000259" key="11">
    <source>
        <dbReference type="PROSITE" id="PS50893"/>
    </source>
</evidence>
<dbReference type="GO" id="GO:0005524">
    <property type="term" value="F:ATP binding"/>
    <property type="evidence" value="ECO:0007669"/>
    <property type="project" value="UniProtKB-KW"/>
</dbReference>
<dbReference type="Proteomes" id="UP000544090">
    <property type="component" value="Unassembled WGS sequence"/>
</dbReference>
<organism evidence="12 13">
    <name type="scientific">Arthrobacter mobilis</name>
    <dbReference type="NCBI Taxonomy" id="2724944"/>
    <lineage>
        <taxon>Bacteria</taxon>
        <taxon>Bacillati</taxon>
        <taxon>Actinomycetota</taxon>
        <taxon>Actinomycetes</taxon>
        <taxon>Micrococcales</taxon>
        <taxon>Micrococcaceae</taxon>
        <taxon>Arthrobacter</taxon>
    </lineage>
</organism>
<evidence type="ECO:0000256" key="7">
    <source>
        <dbReference type="ARBA" id="ARBA00022989"/>
    </source>
</evidence>
<feature type="transmembrane region" description="Helical" evidence="9">
    <location>
        <begin position="626"/>
        <end position="645"/>
    </location>
</feature>
<feature type="domain" description="ABC transporter" evidence="11">
    <location>
        <begin position="176"/>
        <end position="410"/>
    </location>
</feature>
<sequence>MGRDPRADIRLDDERVSREHVRLWHRDGAWWVADQASRNGTWVVGTDQAIDGPVPVPLLSGSLRLRLGGLDGPELLLSTEPPRQPATQRVLTIGRSRSCDVVVNDPLASRHHATAEIGEQHAVLRDAGSFNGTFLNGDRVHGDAPLRPGDLIGIGSTTLTWDGAHLAMRAPQRPVFSARHLEVTTKTGAHLMDDVSITVPAGTLVGVIGPSGAGKSTLLGALTGLRPATRGHVTWNGRDLYAEYAQLRFLVGLVPQEDILHRQLTVRRALQFAARLRLPPDTSAAERDERVNQVLAEVDLTKQIDQRIDSLSGGQRKRTSIALELLTAPQLLFLDEPTSGLDPGLDKQVMGSLRSLADAGRVVLVVTHSVLALDECDRVLVLARGGRVAFFGPPADVLPFFGVDNYPAAFAALEDQTWVGRYARSPARDAYVGRTASAEVPVPAADAPPPPRAAPVRQLWTLIQRNVAVVAADRLFVVLLVGMPMLLALMAHAFPGRAGLSLREAQGDLHQVQQRLVVLVVGAALMGTALSVRELVVERPIYRRERAVGLSPGAYLLSKVVVLGVLVACQCVLFTMLALLGLPGPDEARVLGNGRVEVAVAVAAVGVTMTVAALVISAAATSTEQTMPALVALVMAQLILCGGLFEIAGRTGLEQASWLLPARFGYAATAVTVGLQEPPAPEVDPLFEPTAEQWLVDLGLLGVQALVFLALAAWALHRSVTRQPWR</sequence>
<feature type="transmembrane region" description="Helical" evidence="9">
    <location>
        <begin position="516"/>
        <end position="536"/>
    </location>
</feature>
<dbReference type="EMBL" id="JAAZSQ010000023">
    <property type="protein sequence ID" value="NKX56347.1"/>
    <property type="molecule type" value="Genomic_DNA"/>
</dbReference>
<dbReference type="PANTHER" id="PTHR48041">
    <property type="entry name" value="ABC TRANSPORTER G FAMILY MEMBER 28"/>
    <property type="match status" value="1"/>
</dbReference>
<keyword evidence="8 9" id="KW-0472">Membrane</keyword>
<keyword evidence="13" id="KW-1185">Reference proteome</keyword>
<dbReference type="SUPFAM" id="SSF49879">
    <property type="entry name" value="SMAD/FHA domain"/>
    <property type="match status" value="2"/>
</dbReference>
<evidence type="ECO:0000256" key="3">
    <source>
        <dbReference type="ARBA" id="ARBA00022553"/>
    </source>
</evidence>
<feature type="transmembrane region" description="Helical" evidence="9">
    <location>
        <begin position="475"/>
        <end position="495"/>
    </location>
</feature>
<dbReference type="InterPro" id="IPR003439">
    <property type="entry name" value="ABC_transporter-like_ATP-bd"/>
</dbReference>
<dbReference type="CDD" id="cd00060">
    <property type="entry name" value="FHA"/>
    <property type="match status" value="1"/>
</dbReference>
<proteinExistence type="predicted"/>
<evidence type="ECO:0000313" key="13">
    <source>
        <dbReference type="Proteomes" id="UP000544090"/>
    </source>
</evidence>
<keyword evidence="2" id="KW-0813">Transport</keyword>
<feature type="transmembrane region" description="Helical" evidence="9">
    <location>
        <begin position="695"/>
        <end position="716"/>
    </location>
</feature>
<feature type="transmembrane region" description="Helical" evidence="9">
    <location>
        <begin position="556"/>
        <end position="582"/>
    </location>
</feature>
<dbReference type="InterPro" id="IPR050352">
    <property type="entry name" value="ABCG_transporters"/>
</dbReference>
<evidence type="ECO:0000256" key="1">
    <source>
        <dbReference type="ARBA" id="ARBA00004141"/>
    </source>
</evidence>
<keyword evidence="3" id="KW-0597">Phosphoprotein</keyword>
<keyword evidence="4 9" id="KW-0812">Transmembrane</keyword>
<comment type="caution">
    <text evidence="12">The sequence shown here is derived from an EMBL/GenBank/DDBJ whole genome shotgun (WGS) entry which is preliminary data.</text>
</comment>
<accession>A0A7X6K730</accession>
<evidence type="ECO:0000259" key="10">
    <source>
        <dbReference type="PROSITE" id="PS50006"/>
    </source>
</evidence>
<keyword evidence="5" id="KW-0547">Nucleotide-binding</keyword>
<dbReference type="GO" id="GO:0140359">
    <property type="term" value="F:ABC-type transporter activity"/>
    <property type="evidence" value="ECO:0007669"/>
    <property type="project" value="InterPro"/>
</dbReference>
<reference evidence="12 13" key="1">
    <citation type="submission" date="2020-04" db="EMBL/GenBank/DDBJ databases">
        <title>Arthrobacter sp. nov.</title>
        <authorList>
            <person name="Liu S."/>
        </authorList>
    </citation>
    <scope>NUCLEOTIDE SEQUENCE [LARGE SCALE GENOMIC DNA]</scope>
    <source>
        <strain evidence="12 13">E918</strain>
    </source>
</reference>
<evidence type="ECO:0000256" key="9">
    <source>
        <dbReference type="SAM" id="Phobius"/>
    </source>
</evidence>
<feature type="domain" description="FHA" evidence="10">
    <location>
        <begin position="91"/>
        <end position="140"/>
    </location>
</feature>
<dbReference type="PROSITE" id="PS50006">
    <property type="entry name" value="FHA_DOMAIN"/>
    <property type="match status" value="2"/>
</dbReference>
<evidence type="ECO:0000256" key="8">
    <source>
        <dbReference type="ARBA" id="ARBA00023136"/>
    </source>
</evidence>
<dbReference type="Gene3D" id="3.40.50.300">
    <property type="entry name" value="P-loop containing nucleotide triphosphate hydrolases"/>
    <property type="match status" value="1"/>
</dbReference>
<keyword evidence="7 9" id="KW-1133">Transmembrane helix</keyword>
<dbReference type="PANTHER" id="PTHR48041:SF139">
    <property type="entry name" value="PROTEIN SCARLET"/>
    <property type="match status" value="1"/>
</dbReference>
<dbReference type="GO" id="GO:0016887">
    <property type="term" value="F:ATP hydrolysis activity"/>
    <property type="evidence" value="ECO:0007669"/>
    <property type="project" value="InterPro"/>
</dbReference>
<dbReference type="InterPro" id="IPR013525">
    <property type="entry name" value="ABC2_TM"/>
</dbReference>
<dbReference type="SMART" id="SM00240">
    <property type="entry name" value="FHA"/>
    <property type="match status" value="2"/>
</dbReference>
<gene>
    <name evidence="12" type="ORF">HGG74_17815</name>
</gene>
<dbReference type="FunFam" id="3.40.50.300:FF:000474">
    <property type="entry name" value="Putative ABC transporter ATP-binding subunit"/>
    <property type="match status" value="1"/>
</dbReference>